<dbReference type="Gene3D" id="3.40.640.10">
    <property type="entry name" value="Type I PLP-dependent aspartate aminotransferase-like (Major domain)"/>
    <property type="match status" value="1"/>
</dbReference>
<dbReference type="FunFam" id="3.40.640.10:FF:000033">
    <property type="entry name" value="Aspartate aminotransferase"/>
    <property type="match status" value="1"/>
</dbReference>
<dbReference type="GO" id="GO:0030170">
    <property type="term" value="F:pyridoxal phosphate binding"/>
    <property type="evidence" value="ECO:0007669"/>
    <property type="project" value="InterPro"/>
</dbReference>
<dbReference type="PANTHER" id="PTHR46383">
    <property type="entry name" value="ASPARTATE AMINOTRANSFERASE"/>
    <property type="match status" value="1"/>
</dbReference>
<organism evidence="7">
    <name type="scientific">hydrocarbon metagenome</name>
    <dbReference type="NCBI Taxonomy" id="938273"/>
    <lineage>
        <taxon>unclassified sequences</taxon>
        <taxon>metagenomes</taxon>
        <taxon>ecological metagenomes</taxon>
    </lineage>
</organism>
<dbReference type="CDD" id="cd00609">
    <property type="entry name" value="AAT_like"/>
    <property type="match status" value="1"/>
</dbReference>
<keyword evidence="5" id="KW-0663">Pyridoxal phosphate</keyword>
<dbReference type="GO" id="GO:0006520">
    <property type="term" value="P:amino acid metabolic process"/>
    <property type="evidence" value="ECO:0007669"/>
    <property type="project" value="InterPro"/>
</dbReference>
<dbReference type="Pfam" id="PF00155">
    <property type="entry name" value="Aminotran_1_2"/>
    <property type="match status" value="1"/>
</dbReference>
<comment type="cofactor">
    <cofactor evidence="1">
        <name>pyridoxal 5'-phosphate</name>
        <dbReference type="ChEBI" id="CHEBI:597326"/>
    </cofactor>
</comment>
<accession>A0A0W8FD18</accession>
<dbReference type="PANTHER" id="PTHR46383:SF3">
    <property type="entry name" value="ASPARTATE AMINOTRANSFERASE-RELATED"/>
    <property type="match status" value="1"/>
</dbReference>
<dbReference type="EMBL" id="LNQE01001363">
    <property type="protein sequence ID" value="KUG18773.1"/>
    <property type="molecule type" value="Genomic_DNA"/>
</dbReference>
<dbReference type="GO" id="GO:0004069">
    <property type="term" value="F:L-aspartate:2-oxoglutarate aminotransferase activity"/>
    <property type="evidence" value="ECO:0007669"/>
    <property type="project" value="UniProtKB-EC"/>
</dbReference>
<protein>
    <submittedName>
        <fullName evidence="7">Aspartate aminotransferase</fullName>
        <ecNumber evidence="7">2.6.1.1</ecNumber>
    </submittedName>
</protein>
<dbReference type="SUPFAM" id="SSF53383">
    <property type="entry name" value="PLP-dependent transferases"/>
    <property type="match status" value="1"/>
</dbReference>
<proteinExistence type="inferred from homology"/>
<dbReference type="InterPro" id="IPR050596">
    <property type="entry name" value="AspAT/PAT-like"/>
</dbReference>
<evidence type="ECO:0000256" key="1">
    <source>
        <dbReference type="ARBA" id="ARBA00001933"/>
    </source>
</evidence>
<evidence type="ECO:0000256" key="3">
    <source>
        <dbReference type="ARBA" id="ARBA00022576"/>
    </source>
</evidence>
<name>A0A0W8FD18_9ZZZZ</name>
<keyword evidence="3 7" id="KW-0032">Aminotransferase</keyword>
<evidence type="ECO:0000313" key="7">
    <source>
        <dbReference type="EMBL" id="KUG18773.1"/>
    </source>
</evidence>
<evidence type="ECO:0000256" key="2">
    <source>
        <dbReference type="ARBA" id="ARBA00007441"/>
    </source>
</evidence>
<evidence type="ECO:0000256" key="4">
    <source>
        <dbReference type="ARBA" id="ARBA00022679"/>
    </source>
</evidence>
<dbReference type="InterPro" id="IPR015421">
    <property type="entry name" value="PyrdxlP-dep_Trfase_major"/>
</dbReference>
<reference evidence="7" key="1">
    <citation type="journal article" date="2015" name="Proc. Natl. Acad. Sci. U.S.A.">
        <title>Networks of energetic and metabolic interactions define dynamics in microbial communities.</title>
        <authorList>
            <person name="Embree M."/>
            <person name="Liu J.K."/>
            <person name="Al-Bassam M.M."/>
            <person name="Zengler K."/>
        </authorList>
    </citation>
    <scope>NUCLEOTIDE SEQUENCE</scope>
</reference>
<gene>
    <name evidence="7" type="ORF">ASZ90_011531</name>
</gene>
<evidence type="ECO:0000259" key="6">
    <source>
        <dbReference type="Pfam" id="PF00155"/>
    </source>
</evidence>
<comment type="similarity">
    <text evidence="2">Belongs to the class-I pyridoxal-phosphate-dependent aminotransferase family.</text>
</comment>
<feature type="domain" description="Aminotransferase class I/classII large" evidence="6">
    <location>
        <begin position="27"/>
        <end position="362"/>
    </location>
</feature>
<dbReference type="EC" id="2.6.1.1" evidence="7"/>
<dbReference type="AlphaFoldDB" id="A0A0W8FD18"/>
<keyword evidence="4 7" id="KW-0808">Transferase</keyword>
<dbReference type="InterPro" id="IPR004839">
    <property type="entry name" value="Aminotransferase_I/II_large"/>
</dbReference>
<evidence type="ECO:0000256" key="5">
    <source>
        <dbReference type="ARBA" id="ARBA00022898"/>
    </source>
</evidence>
<dbReference type="InterPro" id="IPR015424">
    <property type="entry name" value="PyrdxlP-dep_Trfase"/>
</dbReference>
<sequence length="367" mass="40178">MRFACCTEEIEISGIRKCFESAMPGSVNLGLGQPDFDTPSHIKRAAIRAIEMGQCGYTPNCGVPALREALAEKLMRENQIDCTADDIMVTSGASEALFLAIVALVDRGEEVLVGDPSFLSYAELTRLVGARPVSVPLDEDLRITPEAIGERITKKTRMIIINSPSNPTGSVQTEEQMRAIAEIADDEDIALLSDEVYEHFIYRGEHISPARFSDNVITVNAVSKTYAMTGWRLGYLAARNEAIEQHLKIHQYVQACASSISQAAALEAICGPQDCVRQMRDEFMSRRDLLVAGFREMGVDLTEPDGAFYLFPRVGDGDLVASKLARAGVITVPGSAFGEGGREHIRISYAASRANLEEALRRMKDIL</sequence>
<comment type="caution">
    <text evidence="7">The sequence shown here is derived from an EMBL/GenBank/DDBJ whole genome shotgun (WGS) entry which is preliminary data.</text>
</comment>